<keyword evidence="3" id="KW-1185">Reference proteome</keyword>
<organism evidence="2 3">
    <name type="scientific">Durusdinium trenchii</name>
    <dbReference type="NCBI Taxonomy" id="1381693"/>
    <lineage>
        <taxon>Eukaryota</taxon>
        <taxon>Sar</taxon>
        <taxon>Alveolata</taxon>
        <taxon>Dinophyceae</taxon>
        <taxon>Suessiales</taxon>
        <taxon>Symbiodiniaceae</taxon>
        <taxon>Durusdinium</taxon>
    </lineage>
</organism>
<comment type="caution">
    <text evidence="2">The sequence shown here is derived from an EMBL/GenBank/DDBJ whole genome shotgun (WGS) entry which is preliminary data.</text>
</comment>
<dbReference type="EMBL" id="CAXAMN010011082">
    <property type="protein sequence ID" value="CAK9033643.1"/>
    <property type="molecule type" value="Genomic_DNA"/>
</dbReference>
<evidence type="ECO:0000313" key="3">
    <source>
        <dbReference type="Proteomes" id="UP001642484"/>
    </source>
</evidence>
<feature type="non-terminal residue" evidence="2">
    <location>
        <position position="355"/>
    </location>
</feature>
<proteinExistence type="predicted"/>
<gene>
    <name evidence="2" type="ORF">CCMP2556_LOCUS19159</name>
</gene>
<keyword evidence="1" id="KW-1133">Transmembrane helix</keyword>
<feature type="transmembrane region" description="Helical" evidence="1">
    <location>
        <begin position="51"/>
        <end position="70"/>
    </location>
</feature>
<accession>A0ABP0L398</accession>
<keyword evidence="1" id="KW-0812">Transmembrane</keyword>
<evidence type="ECO:0000256" key="1">
    <source>
        <dbReference type="SAM" id="Phobius"/>
    </source>
</evidence>
<name>A0ABP0L398_9DINO</name>
<dbReference type="Proteomes" id="UP001642484">
    <property type="component" value="Unassembled WGS sequence"/>
</dbReference>
<reference evidence="2 3" key="1">
    <citation type="submission" date="2024-02" db="EMBL/GenBank/DDBJ databases">
        <authorList>
            <person name="Chen Y."/>
            <person name="Shah S."/>
            <person name="Dougan E. K."/>
            <person name="Thang M."/>
            <person name="Chan C."/>
        </authorList>
    </citation>
    <scope>NUCLEOTIDE SEQUENCE [LARGE SCALE GENOMIC DNA]</scope>
</reference>
<sequence>MQYLGAGQEGRGEKVRGLKQHVKKLCDFSRGRGAYERDIVKTYTGYRCRPFCWLLPLLLIPIGFLIWHYWPRPAQNPIPTGPDCETGYHDYENLWTEQRQAYCCKYAGRACGQAPRVIHQIVHMPVVEKGRNHYVPVPVPTPPHVVYKTHVVQLPPKIVYQHDETHYDCHAGYSNWYFGWSDRKKSWCCDRRSMGCPGTWHGSYHIHTHVMAHGVGHAQGRIYDCDAGFSRWMTGWSDSKKDWCCNHQSRGCVKFHCTAGGEDTWAADKRSWCCENFQKGCPHTTLSALKCQASCTHAGETSKCIDRIHWTKEHVFGNKANGCELAYSKVQVECDICRACSIQDGRAVKSMLLVK</sequence>
<keyword evidence="1" id="KW-0472">Membrane</keyword>
<protein>
    <submittedName>
        <fullName evidence="2">Uncharacterized protein</fullName>
    </submittedName>
</protein>
<evidence type="ECO:0000313" key="2">
    <source>
        <dbReference type="EMBL" id="CAK9033643.1"/>
    </source>
</evidence>